<comment type="subcellular location">
    <subcellularLocation>
        <location evidence="4">Cytoplasm</location>
    </subcellularLocation>
</comment>
<dbReference type="Gene3D" id="2.60.40.4380">
    <property type="entry name" value="Translational regulator CsrA"/>
    <property type="match status" value="1"/>
</dbReference>
<dbReference type="SUPFAM" id="SSF117130">
    <property type="entry name" value="CsrA-like"/>
    <property type="match status" value="1"/>
</dbReference>
<comment type="caution">
    <text evidence="5">The sequence shown here is derived from an EMBL/GenBank/DDBJ whole genome shotgun (WGS) entry which is preliminary data.</text>
</comment>
<evidence type="ECO:0000256" key="1">
    <source>
        <dbReference type="ARBA" id="ARBA00022490"/>
    </source>
</evidence>
<protein>
    <recommendedName>
        <fullName evidence="4">Translational regulator CsrA</fullName>
    </recommendedName>
</protein>
<dbReference type="PANTHER" id="PTHR34984">
    <property type="entry name" value="CARBON STORAGE REGULATOR"/>
    <property type="match status" value="1"/>
</dbReference>
<comment type="subunit">
    <text evidence="4">Homodimer; the beta-strands of each monomer intercalate to form a hydrophobic core, while the alpha-helices form wings that extend away from the core.</text>
</comment>
<comment type="function">
    <text evidence="4">A translational regulator that binds mRNA to regulate translation initiation and/or mRNA stability. Usually binds in the 5'-UTR at or near the Shine-Dalgarno sequence preventing ribosome-binding, thus repressing translation. Its main target seems to be the major flagellin gene, while its function is anatagonized by FliW.</text>
</comment>
<keyword evidence="2 4" id="KW-0810">Translation regulation</keyword>
<evidence type="ECO:0000256" key="3">
    <source>
        <dbReference type="ARBA" id="ARBA00022884"/>
    </source>
</evidence>
<dbReference type="NCBIfam" id="NF002469">
    <property type="entry name" value="PRK01712.1"/>
    <property type="match status" value="1"/>
</dbReference>
<evidence type="ECO:0000313" key="5">
    <source>
        <dbReference type="EMBL" id="GAA4158502.1"/>
    </source>
</evidence>
<dbReference type="EMBL" id="BAABBV010000001">
    <property type="protein sequence ID" value="GAA4158502.1"/>
    <property type="molecule type" value="Genomic_DNA"/>
</dbReference>
<dbReference type="HAMAP" id="MF_00167">
    <property type="entry name" value="CsrA"/>
    <property type="match status" value="1"/>
</dbReference>
<dbReference type="InterPro" id="IPR003751">
    <property type="entry name" value="CsrA"/>
</dbReference>
<evidence type="ECO:0000313" key="6">
    <source>
        <dbReference type="Proteomes" id="UP001415169"/>
    </source>
</evidence>
<keyword evidence="1 4" id="KW-0963">Cytoplasm</keyword>
<dbReference type="Pfam" id="PF02599">
    <property type="entry name" value="CsrA"/>
    <property type="match status" value="1"/>
</dbReference>
<keyword evidence="3 4" id="KW-0694">RNA-binding</keyword>
<dbReference type="PANTHER" id="PTHR34984:SF1">
    <property type="entry name" value="CARBON STORAGE REGULATOR"/>
    <property type="match status" value="1"/>
</dbReference>
<dbReference type="NCBIfam" id="TIGR00202">
    <property type="entry name" value="csrA"/>
    <property type="match status" value="1"/>
</dbReference>
<keyword evidence="4" id="KW-1005">Bacterial flagellum biogenesis</keyword>
<reference evidence="5" key="1">
    <citation type="journal article" date="2014" name="Int. J. Syst. Evol. Microbiol.">
        <title>Complete genome of a new Firmicutes species belonging to the dominant human colonic microbiota ('Ruminococcus bicirculans') reveals two chromosomes and a selective capacity to utilize plant glucans.</title>
        <authorList>
            <consortium name="NISC Comparative Sequencing Program"/>
            <person name="Wegmann U."/>
            <person name="Louis P."/>
            <person name="Goesmann A."/>
            <person name="Henrissat B."/>
            <person name="Duncan S.H."/>
            <person name="Flint H.J."/>
        </authorList>
    </citation>
    <scope>NUCLEOTIDE SEQUENCE</scope>
    <source>
        <strain evidence="5">JCM 17590</strain>
    </source>
</reference>
<keyword evidence="6" id="KW-1185">Reference proteome</keyword>
<proteinExistence type="inferred from homology"/>
<evidence type="ECO:0000256" key="4">
    <source>
        <dbReference type="HAMAP-Rule" id="MF_00167"/>
    </source>
</evidence>
<dbReference type="RefSeq" id="WP_344790788.1">
    <property type="nucleotide sequence ID" value="NZ_BAABBV010000001.1"/>
</dbReference>
<reference evidence="5" key="2">
    <citation type="submission" date="2023-12" db="EMBL/GenBank/DDBJ databases">
        <authorList>
            <person name="Sun Q."/>
            <person name="Inoue M."/>
        </authorList>
    </citation>
    <scope>NUCLEOTIDE SEQUENCE</scope>
    <source>
        <strain evidence="5">JCM 17590</strain>
    </source>
</reference>
<evidence type="ECO:0000256" key="2">
    <source>
        <dbReference type="ARBA" id="ARBA00022845"/>
    </source>
</evidence>
<sequence length="83" mass="8648">MLVLTRKIGESIVIGEGITITVVDVKGDTVRVGVDAPRDVKVQRSEVLEQIARETAAAAAAAAGAGADSDQESVLALLRRPHD</sequence>
<name>A0ABP7ZHW5_9MICO</name>
<keyword evidence="4" id="KW-0678">Repressor</keyword>
<gene>
    <name evidence="4" type="primary">csrA</name>
    <name evidence="5" type="ORF">GCM10022286_11470</name>
</gene>
<accession>A0ABP7ZHW5</accession>
<dbReference type="Proteomes" id="UP001415169">
    <property type="component" value="Unassembled WGS sequence"/>
</dbReference>
<comment type="similarity">
    <text evidence="4">Belongs to the CsrA/RsmA family.</text>
</comment>
<organism evidence="5 6">
    <name type="scientific">Gryllotalpicola daejeonensis</name>
    <dbReference type="NCBI Taxonomy" id="993087"/>
    <lineage>
        <taxon>Bacteria</taxon>
        <taxon>Bacillati</taxon>
        <taxon>Actinomycetota</taxon>
        <taxon>Actinomycetes</taxon>
        <taxon>Micrococcales</taxon>
        <taxon>Microbacteriaceae</taxon>
        <taxon>Gryllotalpicola</taxon>
    </lineage>
</organism>
<dbReference type="InterPro" id="IPR036107">
    <property type="entry name" value="CsrA_sf"/>
</dbReference>